<evidence type="ECO:0000259" key="2">
    <source>
        <dbReference type="SMART" id="SM00458"/>
    </source>
</evidence>
<evidence type="ECO:0000256" key="1">
    <source>
        <dbReference type="SAM" id="SignalP"/>
    </source>
</evidence>
<dbReference type="AlphaFoldDB" id="A0AAD7GRW7"/>
<evidence type="ECO:0000313" key="4">
    <source>
        <dbReference type="Proteomes" id="UP001221757"/>
    </source>
</evidence>
<dbReference type="InterPro" id="IPR000772">
    <property type="entry name" value="Ricin_B_lectin"/>
</dbReference>
<protein>
    <submittedName>
        <fullName evidence="3">Ricin B lectin domain-containing protein</fullName>
    </submittedName>
</protein>
<comment type="caution">
    <text evidence="3">The sequence shown here is derived from an EMBL/GenBank/DDBJ whole genome shotgun (WGS) entry which is preliminary data.</text>
</comment>
<feature type="chain" id="PRO_5041944132" evidence="1">
    <location>
        <begin position="19"/>
        <end position="314"/>
    </location>
</feature>
<name>A0AAD7GRW7_MYCRO</name>
<accession>A0AAD7GRW7</accession>
<dbReference type="EMBL" id="JARKIE010000011">
    <property type="protein sequence ID" value="KAJ7703936.1"/>
    <property type="molecule type" value="Genomic_DNA"/>
</dbReference>
<dbReference type="Proteomes" id="UP001221757">
    <property type="component" value="Unassembled WGS sequence"/>
</dbReference>
<feature type="domain" description="Ricin B lectin" evidence="2">
    <location>
        <begin position="25"/>
        <end position="160"/>
    </location>
</feature>
<feature type="signal peptide" evidence="1">
    <location>
        <begin position="1"/>
        <end position="18"/>
    </location>
</feature>
<dbReference type="PROSITE" id="PS50231">
    <property type="entry name" value="RICIN_B_LECTIN"/>
    <property type="match status" value="2"/>
</dbReference>
<organism evidence="3 4">
    <name type="scientific">Mycena rosella</name>
    <name type="common">Pink bonnet</name>
    <name type="synonym">Agaricus rosellus</name>
    <dbReference type="NCBI Taxonomy" id="1033263"/>
    <lineage>
        <taxon>Eukaryota</taxon>
        <taxon>Fungi</taxon>
        <taxon>Dikarya</taxon>
        <taxon>Basidiomycota</taxon>
        <taxon>Agaricomycotina</taxon>
        <taxon>Agaricomycetes</taxon>
        <taxon>Agaricomycetidae</taxon>
        <taxon>Agaricales</taxon>
        <taxon>Marasmiineae</taxon>
        <taxon>Mycenaceae</taxon>
        <taxon>Mycena</taxon>
    </lineage>
</organism>
<sequence length="314" mass="33279">MILSTFIALSAFFLSATAVEIQSSNSAFFNAGIQGCISTADNEDGSPLVIHDCNTEDTANQDWQLSFFDKENAGPQPITIFGDKCIDVTGGVNADGTKLQIWTCSAGNTNQEWISVNDFTLQWAGTNKCIDLSGGTIADGTVLQIWTCTANDENQKWSGEPNPDTTETGLITGGDFSAGGGGPYCIAAASDVDGAEVTLVGCLNSDFHTTFPNGNITWLLPVAPLTGSLMTFNNKCLDVPNGSTANGVKLQIWTCAAGNTNQMFQNHNGQIEWSGMGKCLDLTDGESVNGNPIQLWDCAAPTTNPNQDWFISST</sequence>
<reference evidence="3" key="1">
    <citation type="submission" date="2023-03" db="EMBL/GenBank/DDBJ databases">
        <title>Massive genome expansion in bonnet fungi (Mycena s.s.) driven by repeated elements and novel gene families across ecological guilds.</title>
        <authorList>
            <consortium name="Lawrence Berkeley National Laboratory"/>
            <person name="Harder C.B."/>
            <person name="Miyauchi S."/>
            <person name="Viragh M."/>
            <person name="Kuo A."/>
            <person name="Thoen E."/>
            <person name="Andreopoulos B."/>
            <person name="Lu D."/>
            <person name="Skrede I."/>
            <person name="Drula E."/>
            <person name="Henrissat B."/>
            <person name="Morin E."/>
            <person name="Kohler A."/>
            <person name="Barry K."/>
            <person name="LaButti K."/>
            <person name="Morin E."/>
            <person name="Salamov A."/>
            <person name="Lipzen A."/>
            <person name="Mereny Z."/>
            <person name="Hegedus B."/>
            <person name="Baldrian P."/>
            <person name="Stursova M."/>
            <person name="Weitz H."/>
            <person name="Taylor A."/>
            <person name="Grigoriev I.V."/>
            <person name="Nagy L.G."/>
            <person name="Martin F."/>
            <person name="Kauserud H."/>
        </authorList>
    </citation>
    <scope>NUCLEOTIDE SEQUENCE</scope>
    <source>
        <strain evidence="3">CBHHK067</strain>
    </source>
</reference>
<dbReference type="CDD" id="cd00161">
    <property type="entry name" value="beta-trefoil_Ricin-like"/>
    <property type="match status" value="1"/>
</dbReference>
<feature type="domain" description="Ricin B lectin" evidence="2">
    <location>
        <begin position="172"/>
        <end position="312"/>
    </location>
</feature>
<evidence type="ECO:0000313" key="3">
    <source>
        <dbReference type="EMBL" id="KAJ7703936.1"/>
    </source>
</evidence>
<dbReference type="Gene3D" id="2.80.10.50">
    <property type="match status" value="2"/>
</dbReference>
<dbReference type="SMART" id="SM00458">
    <property type="entry name" value="RICIN"/>
    <property type="match status" value="2"/>
</dbReference>
<dbReference type="Pfam" id="PF00652">
    <property type="entry name" value="Ricin_B_lectin"/>
    <property type="match status" value="2"/>
</dbReference>
<dbReference type="InterPro" id="IPR035992">
    <property type="entry name" value="Ricin_B-like_lectins"/>
</dbReference>
<gene>
    <name evidence="3" type="ORF">B0H17DRAFT_1040234</name>
</gene>
<keyword evidence="1" id="KW-0732">Signal</keyword>
<proteinExistence type="predicted"/>
<dbReference type="SUPFAM" id="SSF50370">
    <property type="entry name" value="Ricin B-like lectins"/>
    <property type="match status" value="2"/>
</dbReference>
<keyword evidence="4" id="KW-1185">Reference proteome</keyword>